<gene>
    <name evidence="1" type="ORF">HaLaN_13834</name>
</gene>
<proteinExistence type="predicted"/>
<reference evidence="1 2" key="1">
    <citation type="submission" date="2020-02" db="EMBL/GenBank/DDBJ databases">
        <title>Draft genome sequence of Haematococcus lacustris strain NIES-144.</title>
        <authorList>
            <person name="Morimoto D."/>
            <person name="Nakagawa S."/>
            <person name="Yoshida T."/>
            <person name="Sawayama S."/>
        </authorList>
    </citation>
    <scope>NUCLEOTIDE SEQUENCE [LARGE SCALE GENOMIC DNA]</scope>
    <source>
        <strain evidence="1 2">NIES-144</strain>
    </source>
</reference>
<keyword evidence="2" id="KW-1185">Reference proteome</keyword>
<dbReference type="PANTHER" id="PTHR28110:SF1">
    <property type="entry name" value="TRANSMEMBRANE PROTEIN"/>
    <property type="match status" value="1"/>
</dbReference>
<sequence length="186" mass="20287">MVNHQSVQVHVIDNLESIQTWYHAHLLDQVAGHAVYVGKDYSEASLESSWFLEPYQQLPDLPPAPQLVLCCLKPVPYQHLEVAGHAVYVGKDYSEASLESSWFLEPYQQLPGEAQSFVEHIRLGVLAAAEDPEAMLLFSGGQTRLAAGPRSEGLSYWAATVDAFTADPYGCTGTLLAKRGLATSAA</sequence>
<evidence type="ECO:0000313" key="2">
    <source>
        <dbReference type="Proteomes" id="UP000485058"/>
    </source>
</evidence>
<comment type="caution">
    <text evidence="1">The sequence shown here is derived from an EMBL/GenBank/DDBJ whole genome shotgun (WGS) entry which is preliminary data.</text>
</comment>
<dbReference type="Proteomes" id="UP000485058">
    <property type="component" value="Unassembled WGS sequence"/>
</dbReference>
<dbReference type="PANTHER" id="PTHR28110">
    <property type="entry name" value="TRANSMEMBRANE PROTEIN"/>
    <property type="match status" value="1"/>
</dbReference>
<dbReference type="EMBL" id="BLLF01001117">
    <property type="protein sequence ID" value="GFH17244.1"/>
    <property type="molecule type" value="Genomic_DNA"/>
</dbReference>
<protein>
    <submittedName>
        <fullName evidence="1">Uncharacterized protein</fullName>
    </submittedName>
</protein>
<organism evidence="1 2">
    <name type="scientific">Haematococcus lacustris</name>
    <name type="common">Green alga</name>
    <name type="synonym">Haematococcus pluvialis</name>
    <dbReference type="NCBI Taxonomy" id="44745"/>
    <lineage>
        <taxon>Eukaryota</taxon>
        <taxon>Viridiplantae</taxon>
        <taxon>Chlorophyta</taxon>
        <taxon>core chlorophytes</taxon>
        <taxon>Chlorophyceae</taxon>
        <taxon>CS clade</taxon>
        <taxon>Chlamydomonadales</taxon>
        <taxon>Haematococcaceae</taxon>
        <taxon>Haematococcus</taxon>
    </lineage>
</organism>
<accession>A0A699ZED6</accession>
<name>A0A699ZED6_HAELA</name>
<evidence type="ECO:0000313" key="1">
    <source>
        <dbReference type="EMBL" id="GFH17244.1"/>
    </source>
</evidence>
<dbReference type="AlphaFoldDB" id="A0A699ZED6"/>
<dbReference type="GO" id="GO:0005737">
    <property type="term" value="C:cytoplasm"/>
    <property type="evidence" value="ECO:0007669"/>
    <property type="project" value="TreeGrafter"/>
</dbReference>
<dbReference type="InterPro" id="IPR055323">
    <property type="entry name" value="C57A10.07/YOR238W"/>
</dbReference>